<comment type="similarity">
    <text evidence="2 6">Belongs to the DP1 family.</text>
</comment>
<proteinExistence type="inferred from homology"/>
<evidence type="ECO:0000313" key="8">
    <source>
        <dbReference type="EMBL" id="KAH7969590.1"/>
    </source>
</evidence>
<dbReference type="Pfam" id="PF03134">
    <property type="entry name" value="TB2_DP1_HVA22"/>
    <property type="match status" value="1"/>
</dbReference>
<reference evidence="8" key="1">
    <citation type="journal article" date="2020" name="Cell">
        <title>Large-Scale Comparative Analyses of Tick Genomes Elucidate Their Genetic Diversity and Vector Capacities.</title>
        <authorList>
            <consortium name="Tick Genome and Microbiome Consortium (TIGMIC)"/>
            <person name="Jia N."/>
            <person name="Wang J."/>
            <person name="Shi W."/>
            <person name="Du L."/>
            <person name="Sun Y."/>
            <person name="Zhan W."/>
            <person name="Jiang J.F."/>
            <person name="Wang Q."/>
            <person name="Zhang B."/>
            <person name="Ji P."/>
            <person name="Bell-Sakyi L."/>
            <person name="Cui X.M."/>
            <person name="Yuan T.T."/>
            <person name="Jiang B.G."/>
            <person name="Yang W.F."/>
            <person name="Lam T.T."/>
            <person name="Chang Q.C."/>
            <person name="Ding S.J."/>
            <person name="Wang X.J."/>
            <person name="Zhu J.G."/>
            <person name="Ruan X.D."/>
            <person name="Zhao L."/>
            <person name="Wei J.T."/>
            <person name="Ye R.Z."/>
            <person name="Que T.C."/>
            <person name="Du C.H."/>
            <person name="Zhou Y.H."/>
            <person name="Cheng J.X."/>
            <person name="Dai P.F."/>
            <person name="Guo W.B."/>
            <person name="Han X.H."/>
            <person name="Huang E.J."/>
            <person name="Li L.F."/>
            <person name="Wei W."/>
            <person name="Gao Y.C."/>
            <person name="Liu J.Z."/>
            <person name="Shao H.Z."/>
            <person name="Wang X."/>
            <person name="Wang C.C."/>
            <person name="Yang T.C."/>
            <person name="Huo Q.B."/>
            <person name="Li W."/>
            <person name="Chen H.Y."/>
            <person name="Chen S.E."/>
            <person name="Zhou L.G."/>
            <person name="Ni X.B."/>
            <person name="Tian J.H."/>
            <person name="Sheng Y."/>
            <person name="Liu T."/>
            <person name="Pan Y.S."/>
            <person name="Xia L.Y."/>
            <person name="Li J."/>
            <person name="Zhao F."/>
            <person name="Cao W.C."/>
        </authorList>
    </citation>
    <scope>NUCLEOTIDE SEQUENCE</scope>
    <source>
        <strain evidence="8">Rsan-2018</strain>
    </source>
</reference>
<protein>
    <recommendedName>
        <fullName evidence="6">Receptor expression-enhancing protein</fullName>
    </recommendedName>
</protein>
<accession>A0A9D4Q7H4</accession>
<keyword evidence="9" id="KW-1185">Reference proteome</keyword>
<evidence type="ECO:0000256" key="6">
    <source>
        <dbReference type="RuleBase" id="RU362006"/>
    </source>
</evidence>
<name>A0A9D4Q7H4_RHISA</name>
<dbReference type="PANTHER" id="PTHR12300">
    <property type="entry name" value="HVA22-LIKE PROTEINS"/>
    <property type="match status" value="1"/>
</dbReference>
<evidence type="ECO:0000256" key="1">
    <source>
        <dbReference type="ARBA" id="ARBA00004141"/>
    </source>
</evidence>
<dbReference type="PANTHER" id="PTHR12300:SF161">
    <property type="entry name" value="RECEPTOR EXPRESSION-ENHANCING PROTEIN"/>
    <property type="match status" value="1"/>
</dbReference>
<dbReference type="VEuPathDB" id="VectorBase:RSAN_054878"/>
<dbReference type="InterPro" id="IPR004345">
    <property type="entry name" value="TB2_DP1_HVA22"/>
</dbReference>
<evidence type="ECO:0000256" key="4">
    <source>
        <dbReference type="ARBA" id="ARBA00022989"/>
    </source>
</evidence>
<keyword evidence="3 6" id="KW-0812">Transmembrane</keyword>
<dbReference type="GO" id="GO:0016020">
    <property type="term" value="C:membrane"/>
    <property type="evidence" value="ECO:0007669"/>
    <property type="project" value="UniProtKB-SubCell"/>
</dbReference>
<evidence type="ECO:0000256" key="7">
    <source>
        <dbReference type="SAM" id="MobiDB-lite"/>
    </source>
</evidence>
<evidence type="ECO:0000256" key="3">
    <source>
        <dbReference type="ARBA" id="ARBA00022692"/>
    </source>
</evidence>
<keyword evidence="4 6" id="KW-1133">Transmembrane helix</keyword>
<keyword evidence="5 6" id="KW-0472">Membrane</keyword>
<dbReference type="Proteomes" id="UP000821837">
    <property type="component" value="Unassembled WGS sequence"/>
</dbReference>
<comment type="subcellular location">
    <subcellularLocation>
        <location evidence="1 6">Membrane</location>
        <topology evidence="1 6">Multi-pass membrane protein</topology>
    </subcellularLocation>
</comment>
<comment type="caution">
    <text evidence="8">The sequence shown here is derived from an EMBL/GenBank/DDBJ whole genome shotgun (WGS) entry which is preliminary data.</text>
</comment>
<gene>
    <name evidence="8" type="ORF">HPB52_020006</name>
</gene>
<dbReference type="AlphaFoldDB" id="A0A9D4Q7H4"/>
<evidence type="ECO:0000256" key="2">
    <source>
        <dbReference type="ARBA" id="ARBA00008573"/>
    </source>
</evidence>
<dbReference type="EMBL" id="JABSTV010001248">
    <property type="protein sequence ID" value="KAH7969590.1"/>
    <property type="molecule type" value="Genomic_DNA"/>
</dbReference>
<feature type="transmembrane region" description="Helical" evidence="6">
    <location>
        <begin position="82"/>
        <end position="98"/>
    </location>
</feature>
<evidence type="ECO:0000313" key="9">
    <source>
        <dbReference type="Proteomes" id="UP000821837"/>
    </source>
</evidence>
<sequence>MFSRALKKTDPDVASEEASRSAAEAEPSTDDVPAKNTTSKMNLVFRVIRRFHGFLRSQLYADSVLGRSAAELEVVSNIRRDFMLYVFLVLLALSFLIGAFGRHMSNVICVPYPAAVSIIAVDSNVRQRYVKWITYWMVFGFVNLADMSCLLVSRFVPQYHLWRTVFLVWCFCPYKWNGCKLIRERLYTAKNMRIARVVSYVFYEGTRMLTAE</sequence>
<organism evidence="8 9">
    <name type="scientific">Rhipicephalus sanguineus</name>
    <name type="common">Brown dog tick</name>
    <name type="synonym">Ixodes sanguineus</name>
    <dbReference type="NCBI Taxonomy" id="34632"/>
    <lineage>
        <taxon>Eukaryota</taxon>
        <taxon>Metazoa</taxon>
        <taxon>Ecdysozoa</taxon>
        <taxon>Arthropoda</taxon>
        <taxon>Chelicerata</taxon>
        <taxon>Arachnida</taxon>
        <taxon>Acari</taxon>
        <taxon>Parasitiformes</taxon>
        <taxon>Ixodida</taxon>
        <taxon>Ixodoidea</taxon>
        <taxon>Ixodidae</taxon>
        <taxon>Rhipicephalinae</taxon>
        <taxon>Rhipicephalus</taxon>
        <taxon>Rhipicephalus</taxon>
    </lineage>
</organism>
<feature type="transmembrane region" description="Helical" evidence="6">
    <location>
        <begin position="133"/>
        <end position="153"/>
    </location>
</feature>
<evidence type="ECO:0000256" key="5">
    <source>
        <dbReference type="ARBA" id="ARBA00023136"/>
    </source>
</evidence>
<reference evidence="8" key="2">
    <citation type="submission" date="2021-09" db="EMBL/GenBank/DDBJ databases">
        <authorList>
            <person name="Jia N."/>
            <person name="Wang J."/>
            <person name="Shi W."/>
            <person name="Du L."/>
            <person name="Sun Y."/>
            <person name="Zhan W."/>
            <person name="Jiang J."/>
            <person name="Wang Q."/>
            <person name="Zhang B."/>
            <person name="Ji P."/>
            <person name="Sakyi L.B."/>
            <person name="Cui X."/>
            <person name="Yuan T."/>
            <person name="Jiang B."/>
            <person name="Yang W."/>
            <person name="Lam T.T.-Y."/>
            <person name="Chang Q."/>
            <person name="Ding S."/>
            <person name="Wang X."/>
            <person name="Zhu J."/>
            <person name="Ruan X."/>
            <person name="Zhao L."/>
            <person name="Wei J."/>
            <person name="Que T."/>
            <person name="Du C."/>
            <person name="Cheng J."/>
            <person name="Dai P."/>
            <person name="Han X."/>
            <person name="Huang E."/>
            <person name="Gao Y."/>
            <person name="Liu J."/>
            <person name="Shao H."/>
            <person name="Ye R."/>
            <person name="Li L."/>
            <person name="Wei W."/>
            <person name="Wang X."/>
            <person name="Wang C."/>
            <person name="Huo Q."/>
            <person name="Li W."/>
            <person name="Guo W."/>
            <person name="Chen H."/>
            <person name="Chen S."/>
            <person name="Zhou L."/>
            <person name="Zhou L."/>
            <person name="Ni X."/>
            <person name="Tian J."/>
            <person name="Zhou Y."/>
            <person name="Sheng Y."/>
            <person name="Liu T."/>
            <person name="Pan Y."/>
            <person name="Xia L."/>
            <person name="Li J."/>
            <person name="Zhao F."/>
            <person name="Cao W."/>
        </authorList>
    </citation>
    <scope>NUCLEOTIDE SEQUENCE</scope>
    <source>
        <strain evidence="8">Rsan-2018</strain>
        <tissue evidence="8">Larvae</tissue>
    </source>
</reference>
<feature type="region of interest" description="Disordered" evidence="7">
    <location>
        <begin position="1"/>
        <end position="35"/>
    </location>
</feature>